<dbReference type="SMART" id="SM00091">
    <property type="entry name" value="PAS"/>
    <property type="match status" value="1"/>
</dbReference>
<feature type="chain" id="PRO_5028898381" evidence="2">
    <location>
        <begin position="25"/>
        <end position="818"/>
    </location>
</feature>
<evidence type="ECO:0000259" key="4">
    <source>
        <dbReference type="PROSITE" id="PS50883"/>
    </source>
</evidence>
<dbReference type="SUPFAM" id="SSF141868">
    <property type="entry name" value="EAL domain-like"/>
    <property type="match status" value="1"/>
</dbReference>
<keyword evidence="1" id="KW-0472">Membrane</keyword>
<dbReference type="RefSeq" id="WP_163674434.1">
    <property type="nucleotide sequence ID" value="NZ_JAAIYP010000007.1"/>
</dbReference>
<feature type="signal peptide" evidence="2">
    <location>
        <begin position="1"/>
        <end position="24"/>
    </location>
</feature>
<dbReference type="CDD" id="cd01949">
    <property type="entry name" value="GGDEF"/>
    <property type="match status" value="1"/>
</dbReference>
<dbReference type="GO" id="GO:0007165">
    <property type="term" value="P:signal transduction"/>
    <property type="evidence" value="ECO:0007669"/>
    <property type="project" value="InterPro"/>
</dbReference>
<dbReference type="SUPFAM" id="SSF55073">
    <property type="entry name" value="Nucleotide cyclase"/>
    <property type="match status" value="1"/>
</dbReference>
<evidence type="ECO:0000259" key="5">
    <source>
        <dbReference type="PROSITE" id="PS50885"/>
    </source>
</evidence>
<dbReference type="GO" id="GO:0016020">
    <property type="term" value="C:membrane"/>
    <property type="evidence" value="ECO:0007669"/>
    <property type="project" value="InterPro"/>
</dbReference>
<dbReference type="Pfam" id="PF00563">
    <property type="entry name" value="EAL"/>
    <property type="match status" value="1"/>
</dbReference>
<protein>
    <submittedName>
        <fullName evidence="7">EAL domain-containing protein</fullName>
    </submittedName>
</protein>
<dbReference type="InterPro" id="IPR035965">
    <property type="entry name" value="PAS-like_dom_sf"/>
</dbReference>
<dbReference type="Proteomes" id="UP000480684">
    <property type="component" value="Unassembled WGS sequence"/>
</dbReference>
<keyword evidence="8" id="KW-1185">Reference proteome</keyword>
<dbReference type="NCBIfam" id="TIGR00229">
    <property type="entry name" value="sensory_box"/>
    <property type="match status" value="1"/>
</dbReference>
<dbReference type="PROSITE" id="PS50887">
    <property type="entry name" value="GGDEF"/>
    <property type="match status" value="1"/>
</dbReference>
<dbReference type="InterPro" id="IPR035919">
    <property type="entry name" value="EAL_sf"/>
</dbReference>
<evidence type="ECO:0000259" key="3">
    <source>
        <dbReference type="PROSITE" id="PS50112"/>
    </source>
</evidence>
<dbReference type="FunFam" id="3.30.70.270:FF:000001">
    <property type="entry name" value="Diguanylate cyclase domain protein"/>
    <property type="match status" value="1"/>
</dbReference>
<feature type="domain" description="GGDEF" evidence="6">
    <location>
        <begin position="410"/>
        <end position="543"/>
    </location>
</feature>
<dbReference type="InterPro" id="IPR043128">
    <property type="entry name" value="Rev_trsase/Diguanyl_cyclase"/>
</dbReference>
<sequence length="818" mass="89991">MWNSLRGRFVVTSVVLLAAFSAMAFYASTVVSANRADSRDLIASYYRIHRHLEDAKDSLRQIEAGSYLLAAGNDSEGGKTVERALAPLPEIGESLWLDPLMATDGRRELAAAGGQALRQLSLLAEALQRMDRAQRLAMVKGEITPAIHAAYRIIHLTERQIYDSVLGQAFQSQDISEQVSRLVRSSIVLVCLMLAAGFLAFEFSIRRPLSRVARAMDVEGNGFAPAQPLPETGPREIRTLVGAFEGMRRQIRSRQSRLESVLNNTSDGIITFDHDGRIQGFNAAAATLFGYDEGDAVGMRIAELLVQDDERTTQAATTLLNGHSLGREQYLTAVRRDGIRFDLSCKVSAFAIDNLRLFNAVVADVSERKAMFDRLTYLAQHDPLTSLYNRRHFIEELARATERARRGKTVNAALLMIDLDHFKFVNDTLGHQAGDQLLIEVADRLRQRSREADFVARLGGDEFAILAFDVDAEGAAVIADSYNRQLADYTFQAKGRSVDIGGSIGVALLGPELGPGVDVLARADLACHVAKQQGRNRFHFYQPEDEQGTARLTAEIGYGKLLRDALAHGHLELNFQPIVELPSGQVRLYEVLVRLRNPDGSILPAGAFITEAERLGLATDIDVWVVRNTFAAIAAGQVPTGADRFSVNLSGRSIGDQRLSDAIAYALREHAVKPSNIVFEFTETAAFTSLAHAKEFILWLRGLGFQTALDDFGAGYSSFVYLRELVTDYVKLDGSLVRNIDSDPMNLAVVRAMSDVSRALGRRLIAEFVENADIAARLHEVGVVLAQGYHFGRPEPWRGQRPDRAPALMPLMTAPSLA</sequence>
<evidence type="ECO:0000313" key="7">
    <source>
        <dbReference type="EMBL" id="NFV78946.1"/>
    </source>
</evidence>
<evidence type="ECO:0000259" key="6">
    <source>
        <dbReference type="PROSITE" id="PS50887"/>
    </source>
</evidence>
<dbReference type="InterPro" id="IPR029787">
    <property type="entry name" value="Nucleotide_cyclase"/>
</dbReference>
<dbReference type="Pfam" id="PF00990">
    <property type="entry name" value="GGDEF"/>
    <property type="match status" value="1"/>
</dbReference>
<accession>A0A7C9USK5</accession>
<dbReference type="SUPFAM" id="SSF55785">
    <property type="entry name" value="PYP-like sensor domain (PAS domain)"/>
    <property type="match status" value="1"/>
</dbReference>
<keyword evidence="2" id="KW-0732">Signal</keyword>
<evidence type="ECO:0000256" key="1">
    <source>
        <dbReference type="SAM" id="Phobius"/>
    </source>
</evidence>
<reference evidence="7 8" key="1">
    <citation type="submission" date="2020-02" db="EMBL/GenBank/DDBJ databases">
        <authorList>
            <person name="Dziuba M."/>
            <person name="Kuznetsov B."/>
            <person name="Mardanov A."/>
            <person name="Ravin N."/>
            <person name="Grouzdev D."/>
        </authorList>
    </citation>
    <scope>NUCLEOTIDE SEQUENCE [LARGE SCALE GENOMIC DNA]</scope>
    <source>
        <strain evidence="7 8">SpK</strain>
    </source>
</reference>
<dbReference type="Pfam" id="PF00989">
    <property type="entry name" value="PAS"/>
    <property type="match status" value="1"/>
</dbReference>
<dbReference type="InterPro" id="IPR001633">
    <property type="entry name" value="EAL_dom"/>
</dbReference>
<dbReference type="EMBL" id="JAAIYP010000007">
    <property type="protein sequence ID" value="NFV78946.1"/>
    <property type="molecule type" value="Genomic_DNA"/>
</dbReference>
<dbReference type="CDD" id="cd00130">
    <property type="entry name" value="PAS"/>
    <property type="match status" value="1"/>
</dbReference>
<dbReference type="PANTHER" id="PTHR44757:SF2">
    <property type="entry name" value="BIOFILM ARCHITECTURE MAINTENANCE PROTEIN MBAA"/>
    <property type="match status" value="1"/>
</dbReference>
<dbReference type="PROSITE" id="PS50885">
    <property type="entry name" value="HAMP"/>
    <property type="match status" value="1"/>
</dbReference>
<keyword evidence="1" id="KW-1133">Transmembrane helix</keyword>
<evidence type="ECO:0000256" key="2">
    <source>
        <dbReference type="SAM" id="SignalP"/>
    </source>
</evidence>
<proteinExistence type="predicted"/>
<dbReference type="GO" id="GO:0006355">
    <property type="term" value="P:regulation of DNA-templated transcription"/>
    <property type="evidence" value="ECO:0007669"/>
    <property type="project" value="InterPro"/>
</dbReference>
<dbReference type="GO" id="GO:0003824">
    <property type="term" value="F:catalytic activity"/>
    <property type="evidence" value="ECO:0007669"/>
    <property type="project" value="UniProtKB-ARBA"/>
</dbReference>
<comment type="caution">
    <text evidence="7">The sequence shown here is derived from an EMBL/GenBank/DDBJ whole genome shotgun (WGS) entry which is preliminary data.</text>
</comment>
<dbReference type="InterPro" id="IPR013767">
    <property type="entry name" value="PAS_fold"/>
</dbReference>
<dbReference type="AlphaFoldDB" id="A0A7C9USK5"/>
<dbReference type="NCBIfam" id="TIGR00254">
    <property type="entry name" value="GGDEF"/>
    <property type="match status" value="1"/>
</dbReference>
<dbReference type="PROSITE" id="PS50112">
    <property type="entry name" value="PAS"/>
    <property type="match status" value="1"/>
</dbReference>
<keyword evidence="1" id="KW-0812">Transmembrane</keyword>
<gene>
    <name evidence="7" type="ORF">G4223_02305</name>
</gene>
<organism evidence="7 8">
    <name type="scientific">Magnetospirillum aberrantis SpK</name>
    <dbReference type="NCBI Taxonomy" id="908842"/>
    <lineage>
        <taxon>Bacteria</taxon>
        <taxon>Pseudomonadati</taxon>
        <taxon>Pseudomonadota</taxon>
        <taxon>Alphaproteobacteria</taxon>
        <taxon>Rhodospirillales</taxon>
        <taxon>Rhodospirillaceae</taxon>
        <taxon>Magnetospirillum</taxon>
    </lineage>
</organism>
<dbReference type="InterPro" id="IPR000014">
    <property type="entry name" value="PAS"/>
</dbReference>
<dbReference type="InterPro" id="IPR000160">
    <property type="entry name" value="GGDEF_dom"/>
</dbReference>
<dbReference type="InterPro" id="IPR003660">
    <property type="entry name" value="HAMP_dom"/>
</dbReference>
<dbReference type="Gene3D" id="3.30.450.20">
    <property type="entry name" value="PAS domain"/>
    <property type="match status" value="1"/>
</dbReference>
<feature type="domain" description="PAS" evidence="3">
    <location>
        <begin position="254"/>
        <end position="309"/>
    </location>
</feature>
<dbReference type="Gene3D" id="3.20.20.450">
    <property type="entry name" value="EAL domain"/>
    <property type="match status" value="1"/>
</dbReference>
<dbReference type="PROSITE" id="PS50883">
    <property type="entry name" value="EAL"/>
    <property type="match status" value="1"/>
</dbReference>
<dbReference type="InterPro" id="IPR052155">
    <property type="entry name" value="Biofilm_reg_signaling"/>
</dbReference>
<dbReference type="Gene3D" id="3.30.70.270">
    <property type="match status" value="1"/>
</dbReference>
<feature type="domain" description="EAL" evidence="4">
    <location>
        <begin position="555"/>
        <end position="808"/>
    </location>
</feature>
<dbReference type="SMART" id="SM00052">
    <property type="entry name" value="EAL"/>
    <property type="match status" value="1"/>
</dbReference>
<name>A0A7C9USK5_9PROT</name>
<dbReference type="SMART" id="SM00267">
    <property type="entry name" value="GGDEF"/>
    <property type="match status" value="1"/>
</dbReference>
<feature type="transmembrane region" description="Helical" evidence="1">
    <location>
        <begin position="182"/>
        <end position="201"/>
    </location>
</feature>
<dbReference type="PANTHER" id="PTHR44757">
    <property type="entry name" value="DIGUANYLATE CYCLASE DGCP"/>
    <property type="match status" value="1"/>
</dbReference>
<dbReference type="CDD" id="cd01948">
    <property type="entry name" value="EAL"/>
    <property type="match status" value="1"/>
</dbReference>
<evidence type="ECO:0000313" key="8">
    <source>
        <dbReference type="Proteomes" id="UP000480684"/>
    </source>
</evidence>
<feature type="domain" description="HAMP" evidence="5">
    <location>
        <begin position="203"/>
        <end position="256"/>
    </location>
</feature>